<protein>
    <submittedName>
        <fullName evidence="8">Response regulator</fullName>
    </submittedName>
</protein>
<dbReference type="InterPro" id="IPR050595">
    <property type="entry name" value="Bact_response_regulator"/>
</dbReference>
<evidence type="ECO:0000256" key="1">
    <source>
        <dbReference type="ARBA" id="ARBA00022553"/>
    </source>
</evidence>
<reference evidence="8 9" key="1">
    <citation type="submission" date="2020-02" db="EMBL/GenBank/DDBJ databases">
        <title>Ideonella bacterium strain TBM-1.</title>
        <authorList>
            <person name="Chen W.-M."/>
        </authorList>
    </citation>
    <scope>NUCLEOTIDE SEQUENCE [LARGE SCALE GENOMIC DNA]</scope>
    <source>
        <strain evidence="8 9">TBM-1</strain>
    </source>
</reference>
<dbReference type="AlphaFoldDB" id="A0A7C9TJB0"/>
<dbReference type="SUPFAM" id="SSF52172">
    <property type="entry name" value="CheY-like"/>
    <property type="match status" value="1"/>
</dbReference>
<organism evidence="8 9">
    <name type="scientific">Ideonella livida</name>
    <dbReference type="NCBI Taxonomy" id="2707176"/>
    <lineage>
        <taxon>Bacteria</taxon>
        <taxon>Pseudomonadati</taxon>
        <taxon>Pseudomonadota</taxon>
        <taxon>Betaproteobacteria</taxon>
        <taxon>Burkholderiales</taxon>
        <taxon>Sphaerotilaceae</taxon>
        <taxon>Ideonella</taxon>
    </lineage>
</organism>
<comment type="caution">
    <text evidence="8">The sequence shown here is derived from an EMBL/GenBank/DDBJ whole genome shotgun (WGS) entry which is preliminary data.</text>
</comment>
<evidence type="ECO:0000313" key="8">
    <source>
        <dbReference type="EMBL" id="NDY90485.1"/>
    </source>
</evidence>
<dbReference type="PROSITE" id="PS50110">
    <property type="entry name" value="RESPONSE_REGULATORY"/>
    <property type="match status" value="1"/>
</dbReference>
<dbReference type="GO" id="GO:0003677">
    <property type="term" value="F:DNA binding"/>
    <property type="evidence" value="ECO:0007669"/>
    <property type="project" value="UniProtKB-KW"/>
</dbReference>
<dbReference type="SMART" id="SM00448">
    <property type="entry name" value="REC"/>
    <property type="match status" value="1"/>
</dbReference>
<dbReference type="InterPro" id="IPR001789">
    <property type="entry name" value="Sig_transdc_resp-reg_receiver"/>
</dbReference>
<name>A0A7C9TJB0_9BURK</name>
<dbReference type="InterPro" id="IPR011006">
    <property type="entry name" value="CheY-like_superfamily"/>
</dbReference>
<feature type="domain" description="Response regulatory" evidence="7">
    <location>
        <begin position="4"/>
        <end position="120"/>
    </location>
</feature>
<keyword evidence="1 6" id="KW-0597">Phosphoprotein</keyword>
<dbReference type="FunFam" id="3.40.50.2300:FF:000001">
    <property type="entry name" value="DNA-binding response regulator PhoB"/>
    <property type="match status" value="1"/>
</dbReference>
<evidence type="ECO:0000259" key="7">
    <source>
        <dbReference type="PROSITE" id="PS50110"/>
    </source>
</evidence>
<dbReference type="GO" id="GO:0000160">
    <property type="term" value="P:phosphorelay signal transduction system"/>
    <property type="evidence" value="ECO:0007669"/>
    <property type="project" value="UniProtKB-KW"/>
</dbReference>
<accession>A0A7C9TJB0</accession>
<dbReference type="RefSeq" id="WP_163456348.1">
    <property type="nucleotide sequence ID" value="NZ_JAAGOH010000004.1"/>
</dbReference>
<keyword evidence="2" id="KW-0902">Two-component regulatory system</keyword>
<evidence type="ECO:0000256" key="5">
    <source>
        <dbReference type="ARBA" id="ARBA00023163"/>
    </source>
</evidence>
<proteinExistence type="predicted"/>
<sequence length="128" mass="14048">MKRRVLTIDDQADIRRLIRMTLEFEGFEVLEASHGEEGLAMARREKPDLILLDVMMPGINGLAVSQALQADERLSRIPVVMLTALDRDSDMEAGLAAGAKVYLAKPFGPIELIETVGQLIDESRGVAS</sequence>
<evidence type="ECO:0000256" key="2">
    <source>
        <dbReference type="ARBA" id="ARBA00023012"/>
    </source>
</evidence>
<evidence type="ECO:0000256" key="6">
    <source>
        <dbReference type="PROSITE-ProRule" id="PRU00169"/>
    </source>
</evidence>
<feature type="modified residue" description="4-aspartylphosphate" evidence="6">
    <location>
        <position position="53"/>
    </location>
</feature>
<dbReference type="Gene3D" id="3.40.50.2300">
    <property type="match status" value="1"/>
</dbReference>
<keyword evidence="5" id="KW-0804">Transcription</keyword>
<keyword evidence="3" id="KW-0805">Transcription regulation</keyword>
<keyword evidence="4" id="KW-0238">DNA-binding</keyword>
<dbReference type="Pfam" id="PF00072">
    <property type="entry name" value="Response_reg"/>
    <property type="match status" value="1"/>
</dbReference>
<evidence type="ECO:0000256" key="3">
    <source>
        <dbReference type="ARBA" id="ARBA00023015"/>
    </source>
</evidence>
<gene>
    <name evidence="8" type="ORF">G3A44_04645</name>
</gene>
<dbReference type="PANTHER" id="PTHR44591:SF3">
    <property type="entry name" value="RESPONSE REGULATORY DOMAIN-CONTAINING PROTEIN"/>
    <property type="match status" value="1"/>
</dbReference>
<evidence type="ECO:0000256" key="4">
    <source>
        <dbReference type="ARBA" id="ARBA00023125"/>
    </source>
</evidence>
<dbReference type="EMBL" id="JAAGOH010000004">
    <property type="protein sequence ID" value="NDY90485.1"/>
    <property type="molecule type" value="Genomic_DNA"/>
</dbReference>
<dbReference type="Proteomes" id="UP000484255">
    <property type="component" value="Unassembled WGS sequence"/>
</dbReference>
<evidence type="ECO:0000313" key="9">
    <source>
        <dbReference type="Proteomes" id="UP000484255"/>
    </source>
</evidence>
<keyword evidence="9" id="KW-1185">Reference proteome</keyword>
<dbReference type="PANTHER" id="PTHR44591">
    <property type="entry name" value="STRESS RESPONSE REGULATOR PROTEIN 1"/>
    <property type="match status" value="1"/>
</dbReference>